<sequence>MANLVNPEMALTALPALHEPDRSHRQDHDPSHTGSVKTHQDHVFNQHLSHDLYYPVPPTGTSKTTDFSLLASSPSVLPRDQRLQDQSSPRSASTLILEKQPIPEIPMPVKKYTRIVRNLRWTVLSVYRRLNILVLTANITAMIVLAIQHRLLSLSPETAATTVSTNLTVGVLIRQELVINALLWSFGKCPQSLPLRIRRIAAKIYHLGGVHSGAGMSATIWFAFFNVAMVKAFQTRAIQAHQNAITVITVVLDILLVSIVVVAHPSIRTRLHNMFEWVHRFAGWTAVALFWVQFGLLADARATDPNSNIALQQAIAQSPLFWTLMIVTISIALPWVWLRKVPVHAEPLSDHAIRLHFTYTNLPLCTAPRLSDSPLLEWHAFAGIPKEDGQGFSVLVSRAGDWTSHLIRSPPSQLWVRGIPTMGVLYVAPIFRKMVLVATGSGIGPIMSLLCRRDISCRILWSTPDPEVTYSTGVIEHVRRADPEAIIINTTVAGRPDLVRHTYDLYVSSGAEAVFIISNPTVTQRVVYGLECRGVPIFAPIFDS</sequence>
<dbReference type="InterPro" id="IPR052979">
    <property type="entry name" value="Adenylate-forming_domain"/>
</dbReference>
<dbReference type="PANTHER" id="PTHR33927">
    <property type="entry name" value="TRANSMEMBRANE PROTEIN"/>
    <property type="match status" value="1"/>
</dbReference>
<proteinExistence type="predicted"/>
<dbReference type="OrthoDB" id="3142841at2759"/>
<dbReference type="GeneID" id="25299257"/>
<keyword evidence="1" id="KW-1133">Transmembrane helix</keyword>
<keyword evidence="1" id="KW-0472">Membrane</keyword>
<evidence type="ECO:0000313" key="2">
    <source>
        <dbReference type="EMBL" id="KIW99447.1"/>
    </source>
</evidence>
<dbReference type="EMBL" id="KN847486">
    <property type="protein sequence ID" value="KIW99447.1"/>
    <property type="molecule type" value="Genomic_DNA"/>
</dbReference>
<feature type="transmembrane region" description="Helical" evidence="1">
    <location>
        <begin position="130"/>
        <end position="151"/>
    </location>
</feature>
<dbReference type="VEuPathDB" id="FungiDB:Z518_11186"/>
<dbReference type="SUPFAM" id="SSF52343">
    <property type="entry name" value="Ferredoxin reductase-like, C-terminal NADP-linked domain"/>
    <property type="match status" value="1"/>
</dbReference>
<dbReference type="PANTHER" id="PTHR33927:SF5">
    <property type="entry name" value="ENZYME, PUTATIVE (AFU_ORTHOLOGUE AFUA_8G01222)-RELATED"/>
    <property type="match status" value="1"/>
</dbReference>
<evidence type="ECO:0000313" key="3">
    <source>
        <dbReference type="Proteomes" id="UP000053617"/>
    </source>
</evidence>
<dbReference type="Proteomes" id="UP000053617">
    <property type="component" value="Unassembled WGS sequence"/>
</dbReference>
<feature type="transmembrane region" description="Helical" evidence="1">
    <location>
        <begin position="277"/>
        <end position="298"/>
    </location>
</feature>
<dbReference type="HOGENOM" id="CLU_005562_3_0_1"/>
<keyword evidence="1" id="KW-0812">Transmembrane</keyword>
<feature type="transmembrane region" description="Helical" evidence="1">
    <location>
        <begin position="244"/>
        <end position="265"/>
    </location>
</feature>
<organism evidence="2 3">
    <name type="scientific">Rhinocladiella mackenziei CBS 650.93</name>
    <dbReference type="NCBI Taxonomy" id="1442369"/>
    <lineage>
        <taxon>Eukaryota</taxon>
        <taxon>Fungi</taxon>
        <taxon>Dikarya</taxon>
        <taxon>Ascomycota</taxon>
        <taxon>Pezizomycotina</taxon>
        <taxon>Eurotiomycetes</taxon>
        <taxon>Chaetothyriomycetidae</taxon>
        <taxon>Chaetothyriales</taxon>
        <taxon>Herpotrichiellaceae</taxon>
        <taxon>Rhinocladiella</taxon>
    </lineage>
</organism>
<dbReference type="AlphaFoldDB" id="A0A0D2GM38"/>
<dbReference type="RefSeq" id="XP_013266584.1">
    <property type="nucleotide sequence ID" value="XM_013411130.1"/>
</dbReference>
<evidence type="ECO:0008006" key="4">
    <source>
        <dbReference type="Google" id="ProtNLM"/>
    </source>
</evidence>
<name>A0A0D2GM38_9EURO</name>
<evidence type="ECO:0000256" key="1">
    <source>
        <dbReference type="SAM" id="Phobius"/>
    </source>
</evidence>
<keyword evidence="3" id="KW-1185">Reference proteome</keyword>
<protein>
    <recommendedName>
        <fullName evidence="4">Nonribosomal peptide synthetase 12</fullName>
    </recommendedName>
</protein>
<accession>A0A0D2GM38</accession>
<gene>
    <name evidence="2" type="ORF">Z518_11186</name>
</gene>
<feature type="transmembrane region" description="Helical" evidence="1">
    <location>
        <begin position="204"/>
        <end position="224"/>
    </location>
</feature>
<reference evidence="2 3" key="1">
    <citation type="submission" date="2015-01" db="EMBL/GenBank/DDBJ databases">
        <title>The Genome Sequence of Rhinocladiella mackenzie CBS 650.93.</title>
        <authorList>
            <consortium name="The Broad Institute Genomics Platform"/>
            <person name="Cuomo C."/>
            <person name="de Hoog S."/>
            <person name="Gorbushina A."/>
            <person name="Stielow B."/>
            <person name="Teixiera M."/>
            <person name="Abouelleil A."/>
            <person name="Chapman S.B."/>
            <person name="Priest M."/>
            <person name="Young S.K."/>
            <person name="Wortman J."/>
            <person name="Nusbaum C."/>
            <person name="Birren B."/>
        </authorList>
    </citation>
    <scope>NUCLEOTIDE SEQUENCE [LARGE SCALE GENOMIC DNA]</scope>
    <source>
        <strain evidence="2 3">CBS 650.93</strain>
    </source>
</reference>
<dbReference type="InterPro" id="IPR039261">
    <property type="entry name" value="FNR_nucleotide-bd"/>
</dbReference>
<feature type="transmembrane region" description="Helical" evidence="1">
    <location>
        <begin position="318"/>
        <end position="338"/>
    </location>
</feature>